<comment type="caution">
    <text evidence="1">The sequence shown here is derived from an EMBL/GenBank/DDBJ whole genome shotgun (WGS) entry which is preliminary data.</text>
</comment>
<dbReference type="GeneID" id="85437359"/>
<keyword evidence="2" id="KW-1185">Reference proteome</keyword>
<gene>
    <name evidence="1" type="ORF">LY79DRAFT_414893</name>
</gene>
<evidence type="ECO:0000313" key="1">
    <source>
        <dbReference type="EMBL" id="KAK1573277.1"/>
    </source>
</evidence>
<organism evidence="1 2">
    <name type="scientific">Colletotrichum navitas</name>
    <dbReference type="NCBI Taxonomy" id="681940"/>
    <lineage>
        <taxon>Eukaryota</taxon>
        <taxon>Fungi</taxon>
        <taxon>Dikarya</taxon>
        <taxon>Ascomycota</taxon>
        <taxon>Pezizomycotina</taxon>
        <taxon>Sordariomycetes</taxon>
        <taxon>Hypocreomycetidae</taxon>
        <taxon>Glomerellales</taxon>
        <taxon>Glomerellaceae</taxon>
        <taxon>Colletotrichum</taxon>
        <taxon>Colletotrichum graminicola species complex</taxon>
    </lineage>
</organism>
<reference evidence="1" key="1">
    <citation type="submission" date="2021-06" db="EMBL/GenBank/DDBJ databases">
        <title>Comparative genomics, transcriptomics and evolutionary studies reveal genomic signatures of adaptation to plant cell wall in hemibiotrophic fungi.</title>
        <authorList>
            <consortium name="DOE Joint Genome Institute"/>
            <person name="Baroncelli R."/>
            <person name="Diaz J.F."/>
            <person name="Benocci T."/>
            <person name="Peng M."/>
            <person name="Battaglia E."/>
            <person name="Haridas S."/>
            <person name="Andreopoulos W."/>
            <person name="Labutti K."/>
            <person name="Pangilinan J."/>
            <person name="Floch G.L."/>
            <person name="Makela M.R."/>
            <person name="Henrissat B."/>
            <person name="Grigoriev I.V."/>
            <person name="Crouch J.A."/>
            <person name="De Vries R.P."/>
            <person name="Sukno S.A."/>
            <person name="Thon M.R."/>
        </authorList>
    </citation>
    <scope>NUCLEOTIDE SEQUENCE</scope>
    <source>
        <strain evidence="1">CBS 125086</strain>
    </source>
</reference>
<sequence>MSLESIPSSSAFQKAMDNSPESVFAASKRLSEPVPLDKMPECPVCALKARMSHPDRNPACGHQDYPTDRLINLILKYIPPGPRPVWNKAEELAICRVVSAWCGRSDSRRFTTLRLCGQCHGNHIGHPFRDGWLLNSALPSVEAPRFVVRFYFDRRAGSVWQTRLVKWKK</sequence>
<accession>A0AAD8PNA8</accession>
<name>A0AAD8PNA8_9PEZI</name>
<dbReference type="RefSeq" id="XP_060408922.1">
    <property type="nucleotide sequence ID" value="XM_060553119.1"/>
</dbReference>
<dbReference type="Proteomes" id="UP001230504">
    <property type="component" value="Unassembled WGS sequence"/>
</dbReference>
<evidence type="ECO:0000313" key="2">
    <source>
        <dbReference type="Proteomes" id="UP001230504"/>
    </source>
</evidence>
<protein>
    <submittedName>
        <fullName evidence="1">Uncharacterized protein</fullName>
    </submittedName>
</protein>
<dbReference type="EMBL" id="JAHLJV010000095">
    <property type="protein sequence ID" value="KAK1573277.1"/>
    <property type="molecule type" value="Genomic_DNA"/>
</dbReference>
<dbReference type="AlphaFoldDB" id="A0AAD8PNA8"/>
<proteinExistence type="predicted"/>